<gene>
    <name evidence="2" type="ORF">Scep_004118</name>
</gene>
<dbReference type="Proteomes" id="UP001419268">
    <property type="component" value="Unassembled WGS sequence"/>
</dbReference>
<evidence type="ECO:0000256" key="1">
    <source>
        <dbReference type="SAM" id="Phobius"/>
    </source>
</evidence>
<dbReference type="AlphaFoldDB" id="A0AAP0KUP0"/>
<organism evidence="2 3">
    <name type="scientific">Stephania cephalantha</name>
    <dbReference type="NCBI Taxonomy" id="152367"/>
    <lineage>
        <taxon>Eukaryota</taxon>
        <taxon>Viridiplantae</taxon>
        <taxon>Streptophyta</taxon>
        <taxon>Embryophyta</taxon>
        <taxon>Tracheophyta</taxon>
        <taxon>Spermatophyta</taxon>
        <taxon>Magnoliopsida</taxon>
        <taxon>Ranunculales</taxon>
        <taxon>Menispermaceae</taxon>
        <taxon>Menispermoideae</taxon>
        <taxon>Cissampelideae</taxon>
        <taxon>Stephania</taxon>
    </lineage>
</organism>
<keyword evidence="1" id="KW-0472">Membrane</keyword>
<keyword evidence="1" id="KW-1133">Transmembrane helix</keyword>
<proteinExistence type="predicted"/>
<keyword evidence="3" id="KW-1185">Reference proteome</keyword>
<accession>A0AAP0KUP0</accession>
<feature type="transmembrane region" description="Helical" evidence="1">
    <location>
        <begin position="37"/>
        <end position="59"/>
    </location>
</feature>
<sequence length="61" mass="6723">MVRQPGMQSLMQALNAAPKTLLPEISCWLATLPAINITPIIAIIAIAIIFCMLPMINYLDR</sequence>
<name>A0AAP0KUP0_9MAGN</name>
<reference evidence="2 3" key="1">
    <citation type="submission" date="2024-01" db="EMBL/GenBank/DDBJ databases">
        <title>Genome assemblies of Stephania.</title>
        <authorList>
            <person name="Yang L."/>
        </authorList>
    </citation>
    <scope>NUCLEOTIDE SEQUENCE [LARGE SCALE GENOMIC DNA]</scope>
    <source>
        <strain evidence="2">JXDWG</strain>
        <tissue evidence="2">Leaf</tissue>
    </source>
</reference>
<comment type="caution">
    <text evidence="2">The sequence shown here is derived from an EMBL/GenBank/DDBJ whole genome shotgun (WGS) entry which is preliminary data.</text>
</comment>
<protein>
    <submittedName>
        <fullName evidence="2">Uncharacterized protein</fullName>
    </submittedName>
</protein>
<keyword evidence="1" id="KW-0812">Transmembrane</keyword>
<evidence type="ECO:0000313" key="3">
    <source>
        <dbReference type="Proteomes" id="UP001419268"/>
    </source>
</evidence>
<evidence type="ECO:0000313" key="2">
    <source>
        <dbReference type="EMBL" id="KAK9157544.1"/>
    </source>
</evidence>
<dbReference type="EMBL" id="JBBNAG010000002">
    <property type="protein sequence ID" value="KAK9157544.1"/>
    <property type="molecule type" value="Genomic_DNA"/>
</dbReference>